<protein>
    <submittedName>
        <fullName evidence="2">16329_t:CDS:1</fullName>
    </submittedName>
</protein>
<dbReference type="Proteomes" id="UP000789759">
    <property type="component" value="Unassembled WGS sequence"/>
</dbReference>
<dbReference type="EMBL" id="CAJVQA010003561">
    <property type="protein sequence ID" value="CAG8577742.1"/>
    <property type="molecule type" value="Genomic_DNA"/>
</dbReference>
<evidence type="ECO:0000313" key="2">
    <source>
        <dbReference type="EMBL" id="CAG8577742.1"/>
    </source>
</evidence>
<reference evidence="2" key="1">
    <citation type="submission" date="2021-06" db="EMBL/GenBank/DDBJ databases">
        <authorList>
            <person name="Kallberg Y."/>
            <person name="Tangrot J."/>
            <person name="Rosling A."/>
        </authorList>
    </citation>
    <scope>NUCLEOTIDE SEQUENCE</scope>
    <source>
        <strain evidence="2">FL966</strain>
    </source>
</reference>
<dbReference type="AlphaFoldDB" id="A0A9N9G2V0"/>
<evidence type="ECO:0000256" key="1">
    <source>
        <dbReference type="SAM" id="MobiDB-lite"/>
    </source>
</evidence>
<evidence type="ECO:0000313" key="3">
    <source>
        <dbReference type="Proteomes" id="UP000789759"/>
    </source>
</evidence>
<keyword evidence="3" id="KW-1185">Reference proteome</keyword>
<gene>
    <name evidence="2" type="ORF">CPELLU_LOCUS5944</name>
</gene>
<accession>A0A9N9G2V0</accession>
<sequence>MFLEIHNLEQECGFLLKKFQRKKTNQIAALVQQMQLTSSLQINFPDSSDCTNAKGFCGNMRKQLLEESVDYYTSIKEMLRQVESDEVSSLIPNTLKKAYTRVKVFENAYKHNPFYATFLDSPVSYPPYGILETTTGQNSGIVCYKCNQFGYINHQYPNPVMQEPTNSTTSIYPTPINNRIYEEDESLFLPADRYIKQKPIATPGLGAANRHKQAEFNPIITSQEVEQTNSQTLRKSLEAVKKNNSKKAKTKKASVSRRKNAKEELL</sequence>
<comment type="caution">
    <text evidence="2">The sequence shown here is derived from an EMBL/GenBank/DDBJ whole genome shotgun (WGS) entry which is preliminary data.</text>
</comment>
<name>A0A9N9G2V0_9GLOM</name>
<feature type="compositionally biased region" description="Basic residues" evidence="1">
    <location>
        <begin position="243"/>
        <end position="260"/>
    </location>
</feature>
<proteinExistence type="predicted"/>
<feature type="region of interest" description="Disordered" evidence="1">
    <location>
        <begin position="238"/>
        <end position="266"/>
    </location>
</feature>
<organism evidence="2 3">
    <name type="scientific">Cetraspora pellucida</name>
    <dbReference type="NCBI Taxonomy" id="1433469"/>
    <lineage>
        <taxon>Eukaryota</taxon>
        <taxon>Fungi</taxon>
        <taxon>Fungi incertae sedis</taxon>
        <taxon>Mucoromycota</taxon>
        <taxon>Glomeromycotina</taxon>
        <taxon>Glomeromycetes</taxon>
        <taxon>Diversisporales</taxon>
        <taxon>Gigasporaceae</taxon>
        <taxon>Cetraspora</taxon>
    </lineage>
</organism>